<comment type="caution">
    <text evidence="2">The sequence shown here is derived from an EMBL/GenBank/DDBJ whole genome shotgun (WGS) entry which is preliminary data.</text>
</comment>
<feature type="signal peptide" evidence="1">
    <location>
        <begin position="1"/>
        <end position="21"/>
    </location>
</feature>
<evidence type="ECO:0000313" key="2">
    <source>
        <dbReference type="EMBL" id="MEL1263513.1"/>
    </source>
</evidence>
<dbReference type="Proteomes" id="UP001459204">
    <property type="component" value="Unassembled WGS sequence"/>
</dbReference>
<gene>
    <name evidence="2" type="ORF">AAD027_03885</name>
</gene>
<reference evidence="2 3" key="1">
    <citation type="submission" date="2024-04" db="EMBL/GenBank/DDBJ databases">
        <title>Draft genome sequence of Pseudoxanthomonas putridarboris WD12.</title>
        <authorList>
            <person name="Oh J."/>
        </authorList>
    </citation>
    <scope>NUCLEOTIDE SEQUENCE [LARGE SCALE GENOMIC DNA]</scope>
    <source>
        <strain evidence="2 3">WD12</strain>
    </source>
</reference>
<dbReference type="EMBL" id="JBBWWT010000001">
    <property type="protein sequence ID" value="MEL1263513.1"/>
    <property type="molecule type" value="Genomic_DNA"/>
</dbReference>
<dbReference type="PROSITE" id="PS51257">
    <property type="entry name" value="PROKAR_LIPOPROTEIN"/>
    <property type="match status" value="1"/>
</dbReference>
<keyword evidence="3" id="KW-1185">Reference proteome</keyword>
<dbReference type="RefSeq" id="WP_341724684.1">
    <property type="nucleotide sequence ID" value="NZ_JBBWWT010000001.1"/>
</dbReference>
<sequence length="121" mass="12255">MKKELLLGILLAAASATASCAQDAPPDAAPGPAPGEQQAHAAIVAMFGGASELEGTTVKLGTCLPALAPEHAGQIACTFALASAGGSSESQADFHWDGRRWVAQPSSSQEILPFPDSKLSQ</sequence>
<accession>A0ABU9IX22</accession>
<proteinExistence type="predicted"/>
<feature type="chain" id="PRO_5047457166" description="Lipoprotein" evidence="1">
    <location>
        <begin position="22"/>
        <end position="121"/>
    </location>
</feature>
<organism evidence="2 3">
    <name type="scientific">Pseudoxanthomonas putridarboris</name>
    <dbReference type="NCBI Taxonomy" id="752605"/>
    <lineage>
        <taxon>Bacteria</taxon>
        <taxon>Pseudomonadati</taxon>
        <taxon>Pseudomonadota</taxon>
        <taxon>Gammaproteobacteria</taxon>
        <taxon>Lysobacterales</taxon>
        <taxon>Lysobacteraceae</taxon>
        <taxon>Pseudoxanthomonas</taxon>
    </lineage>
</organism>
<evidence type="ECO:0008006" key="4">
    <source>
        <dbReference type="Google" id="ProtNLM"/>
    </source>
</evidence>
<keyword evidence="1" id="KW-0732">Signal</keyword>
<evidence type="ECO:0000256" key="1">
    <source>
        <dbReference type="SAM" id="SignalP"/>
    </source>
</evidence>
<evidence type="ECO:0000313" key="3">
    <source>
        <dbReference type="Proteomes" id="UP001459204"/>
    </source>
</evidence>
<name>A0ABU9IX22_9GAMM</name>
<protein>
    <recommendedName>
        <fullName evidence="4">Lipoprotein</fullName>
    </recommendedName>
</protein>